<sequence length="63" mass="7305">MGALRFKTDPIADFLENNKITPAQQCFYILELQNAAAIFENHNYNIINKIINEIPINQKHISF</sequence>
<keyword evidence="2" id="KW-1185">Reference proteome</keyword>
<gene>
    <name evidence="1" type="ORF">J3S90_09660</name>
</gene>
<dbReference type="RefSeq" id="WP_210646029.1">
    <property type="nucleotide sequence ID" value="NZ_JAGFBU010000003.1"/>
</dbReference>
<dbReference type="Proteomes" id="UP000674217">
    <property type="component" value="Unassembled WGS sequence"/>
</dbReference>
<dbReference type="EMBL" id="JAGFBU010000003">
    <property type="protein sequence ID" value="MBP4142068.1"/>
    <property type="molecule type" value="Genomic_DNA"/>
</dbReference>
<comment type="caution">
    <text evidence="1">The sequence shown here is derived from an EMBL/GenBank/DDBJ whole genome shotgun (WGS) entry which is preliminary data.</text>
</comment>
<evidence type="ECO:0000313" key="2">
    <source>
        <dbReference type="Proteomes" id="UP000674217"/>
    </source>
</evidence>
<name>A0ABS5CTX0_9FLAO</name>
<protein>
    <submittedName>
        <fullName evidence="1">Uncharacterized protein</fullName>
    </submittedName>
</protein>
<evidence type="ECO:0000313" key="1">
    <source>
        <dbReference type="EMBL" id="MBP4142068.1"/>
    </source>
</evidence>
<organism evidence="1 2">
    <name type="scientific">Flavobacterium flabelliforme</name>
    <dbReference type="NCBI Taxonomy" id="2816119"/>
    <lineage>
        <taxon>Bacteria</taxon>
        <taxon>Pseudomonadati</taxon>
        <taxon>Bacteroidota</taxon>
        <taxon>Flavobacteriia</taxon>
        <taxon>Flavobacteriales</taxon>
        <taxon>Flavobacteriaceae</taxon>
        <taxon>Flavobacterium</taxon>
    </lineage>
</organism>
<proteinExistence type="predicted"/>
<reference evidence="1 2" key="1">
    <citation type="submission" date="2021-03" db="EMBL/GenBank/DDBJ databases">
        <title>Flavobacterium Flabelliformis Sp. Nov. And Flavobacterium Geliluteum Sp. Nov., Two Novel Multidrug Resistant Psychrophilic Species Isolated From Antarctica.</title>
        <authorList>
            <person name="Kralova S."/>
            <person name="Busse H.J."/>
            <person name="Bezdicek M."/>
            <person name="Nykrynova M."/>
            <person name="Kroupova E."/>
            <person name="Krsek D."/>
            <person name="Sedlacek I."/>
        </authorList>
    </citation>
    <scope>NUCLEOTIDE SEQUENCE [LARGE SCALE GENOMIC DNA]</scope>
    <source>
        <strain evidence="1 2">P4023</strain>
    </source>
</reference>
<accession>A0ABS5CTX0</accession>